<dbReference type="KEGG" id="amd:AMED_5548"/>
<dbReference type="eggNOG" id="ENOG5033EGZ">
    <property type="taxonomic scope" value="Bacteria"/>
</dbReference>
<evidence type="ECO:0000313" key="2">
    <source>
        <dbReference type="Proteomes" id="UP000000328"/>
    </source>
</evidence>
<dbReference type="AlphaFoldDB" id="A0A0H3D9K1"/>
<name>A0A0H3D9K1_AMYMU</name>
<dbReference type="RefSeq" id="WP_013227364.1">
    <property type="nucleotide sequence ID" value="NC_014318.1"/>
</dbReference>
<dbReference type="PATRIC" id="fig|749927.5.peg.5754"/>
<protein>
    <submittedName>
        <fullName evidence="1">Uncharacterized protein</fullName>
    </submittedName>
</protein>
<gene>
    <name evidence="1" type="ordered locus">AMED_5548</name>
</gene>
<dbReference type="GeneID" id="92873248"/>
<dbReference type="EMBL" id="CP002000">
    <property type="protein sequence ID" value="ADJ47306.1"/>
    <property type="molecule type" value="Genomic_DNA"/>
</dbReference>
<dbReference type="OrthoDB" id="2648199at2"/>
<proteinExistence type="predicted"/>
<dbReference type="HOGENOM" id="CLU_183079_0_0_11"/>
<sequence>MATIQHASYDDWQRIYGDVYEALPEPPARSCPNCGHHALRLEFVASERDRMGYAMFWCDFCLFGIWVSRTWVPTGVPFHPYGLSEEELRAIVPEYTVVYPPADEDPEDFEEVEF</sequence>
<accession>A0A0H3D9K1</accession>
<evidence type="ECO:0000313" key="1">
    <source>
        <dbReference type="EMBL" id="ADJ47306.1"/>
    </source>
</evidence>
<dbReference type="Proteomes" id="UP000000328">
    <property type="component" value="Chromosome"/>
</dbReference>
<organism evidence="1 2">
    <name type="scientific">Amycolatopsis mediterranei (strain U-32)</name>
    <dbReference type="NCBI Taxonomy" id="749927"/>
    <lineage>
        <taxon>Bacteria</taxon>
        <taxon>Bacillati</taxon>
        <taxon>Actinomycetota</taxon>
        <taxon>Actinomycetes</taxon>
        <taxon>Pseudonocardiales</taxon>
        <taxon>Pseudonocardiaceae</taxon>
        <taxon>Amycolatopsis</taxon>
    </lineage>
</organism>
<reference evidence="1 2" key="1">
    <citation type="journal article" date="2010" name="Cell Res.">
        <title>Complete genome sequence of the rifamycin SV-producing Amycolatopsis mediterranei U32 revealed its genetic characteristics in phylogeny and metabolism.</title>
        <authorList>
            <person name="Zhao W."/>
            <person name="Zhong Y."/>
            <person name="Yuan H."/>
            <person name="Wang J."/>
            <person name="Zheng H."/>
            <person name="Wang Y."/>
            <person name="Cen X."/>
            <person name="Xu F."/>
            <person name="Bai J."/>
            <person name="Han X."/>
            <person name="Lu G."/>
            <person name="Zhu Y."/>
            <person name="Shao Z."/>
            <person name="Yan H."/>
            <person name="Li C."/>
            <person name="Peng N."/>
            <person name="Zhang Z."/>
            <person name="Zhang Y."/>
            <person name="Lin W."/>
            <person name="Fan Y."/>
            <person name="Qin Z."/>
            <person name="Hu Y."/>
            <person name="Zhu B."/>
            <person name="Wang S."/>
            <person name="Ding X."/>
            <person name="Zhao G.P."/>
        </authorList>
    </citation>
    <scope>NUCLEOTIDE SEQUENCE [LARGE SCALE GENOMIC DNA]</scope>
    <source>
        <strain evidence="2">U-32</strain>
    </source>
</reference>